<keyword evidence="2" id="KW-1015">Disulfide bond</keyword>
<evidence type="ECO:0000256" key="5">
    <source>
        <dbReference type="SAM" id="SignalP"/>
    </source>
</evidence>
<dbReference type="VEuPathDB" id="VectorBase:BGLB024566"/>
<accession>A0A2C9KX45</accession>
<dbReference type="FunFam" id="2.60.120.290:FF:000013">
    <property type="entry name" value="Membrane frizzled-related protein"/>
    <property type="match status" value="1"/>
</dbReference>
<feature type="domain" description="CUB" evidence="6">
    <location>
        <begin position="26"/>
        <end position="145"/>
    </location>
</feature>
<dbReference type="PANTHER" id="PTHR24251:SF52">
    <property type="entry name" value="CUB DOMAIN-CONTAINING PROTEIN"/>
    <property type="match status" value="1"/>
</dbReference>
<dbReference type="PANTHER" id="PTHR24251">
    <property type="entry name" value="OVOCHYMASE-RELATED"/>
    <property type="match status" value="1"/>
</dbReference>
<evidence type="ECO:0000313" key="8">
    <source>
        <dbReference type="Proteomes" id="UP000076420"/>
    </source>
</evidence>
<feature type="region of interest" description="Disordered" evidence="4">
    <location>
        <begin position="305"/>
        <end position="354"/>
    </location>
</feature>
<sequence length="501" mass="54839">MAENSPVLLIVIFYLAICANAIEINCGGRLTDQAGSLSSPNIGGNYPNNAYCVWYITVASGQVIDLRFKTLDLDRTGDQSCKDYVEVYDGRSENDLRLGDRYCGFSSDSGLAAVKIRSSSNVMLVTFKSDDRVTRTGFTASYWAHDCPPFMYGDEKCNTSCICHKNNTNYCDNFDGQCYCKNGWLYSDCSVLQNYCTEPNTCPGPYSKCISLPGGHDNVCPIGMALENDRCIDSATCTKKNCSQACGVTSDNPRIETCYCPKGMKLNSTDNSTCFDVCQAAKTGEESPDGGQENPRQAEVDFDGHLQDESHRPGLKPTSDWLDTETRERGPDDGEESRLEPEAEDEVECYQPAPRACPPDTAENDDLSHYSLSYGFETHPNPSPQSPMTSPLWPTILPSVTEINGADGTHSDVPARIFEHFIKFILVESSTGEHLFNTLIRDLEMLGLDVENIRGQGYDNGANLKGHNILVCMQPGVSQVASGPQAQRQGQPIASACSDSL</sequence>
<evidence type="ECO:0000259" key="6">
    <source>
        <dbReference type="PROSITE" id="PS01180"/>
    </source>
</evidence>
<dbReference type="PROSITE" id="PS01180">
    <property type="entry name" value="CUB"/>
    <property type="match status" value="1"/>
</dbReference>
<protein>
    <recommendedName>
        <fullName evidence="6">CUB domain-containing protein</fullName>
    </recommendedName>
</protein>
<reference evidence="7" key="1">
    <citation type="submission" date="2020-05" db="UniProtKB">
        <authorList>
            <consortium name="EnsemblMetazoa"/>
        </authorList>
    </citation>
    <scope>IDENTIFICATION</scope>
    <source>
        <strain evidence="7">BB02</strain>
    </source>
</reference>
<gene>
    <name evidence="7" type="primary">106056137</name>
</gene>
<dbReference type="EnsemblMetazoa" id="BGLB024566-RA">
    <property type="protein sequence ID" value="BGLB024566-PA"/>
    <property type="gene ID" value="BGLB024566"/>
</dbReference>
<dbReference type="InterPro" id="IPR035914">
    <property type="entry name" value="Sperma_CUB_dom_sf"/>
</dbReference>
<dbReference type="AlphaFoldDB" id="A0A2C9KX45"/>
<feature type="compositionally biased region" description="Basic and acidic residues" evidence="4">
    <location>
        <begin position="324"/>
        <end position="341"/>
    </location>
</feature>
<proteinExistence type="predicted"/>
<feature type="region of interest" description="Disordered" evidence="4">
    <location>
        <begin position="482"/>
        <end position="501"/>
    </location>
</feature>
<organism evidence="7 8">
    <name type="scientific">Biomphalaria glabrata</name>
    <name type="common">Bloodfluke planorb</name>
    <name type="synonym">Freshwater snail</name>
    <dbReference type="NCBI Taxonomy" id="6526"/>
    <lineage>
        <taxon>Eukaryota</taxon>
        <taxon>Metazoa</taxon>
        <taxon>Spiralia</taxon>
        <taxon>Lophotrochozoa</taxon>
        <taxon>Mollusca</taxon>
        <taxon>Gastropoda</taxon>
        <taxon>Heterobranchia</taxon>
        <taxon>Euthyneura</taxon>
        <taxon>Panpulmonata</taxon>
        <taxon>Hygrophila</taxon>
        <taxon>Lymnaeoidea</taxon>
        <taxon>Planorbidae</taxon>
        <taxon>Biomphalaria</taxon>
    </lineage>
</organism>
<feature type="chain" id="PRO_5012338520" description="CUB domain-containing protein" evidence="5">
    <location>
        <begin position="22"/>
        <end position="501"/>
    </location>
</feature>
<dbReference type="InterPro" id="IPR000859">
    <property type="entry name" value="CUB_dom"/>
</dbReference>
<keyword evidence="5" id="KW-0732">Signal</keyword>
<dbReference type="Proteomes" id="UP000076420">
    <property type="component" value="Unassembled WGS sequence"/>
</dbReference>
<dbReference type="OrthoDB" id="6161827at2759"/>
<evidence type="ECO:0000256" key="1">
    <source>
        <dbReference type="ARBA" id="ARBA00022737"/>
    </source>
</evidence>
<dbReference type="Gene3D" id="2.60.120.290">
    <property type="entry name" value="Spermadhesin, CUB domain"/>
    <property type="match status" value="1"/>
</dbReference>
<dbReference type="Pfam" id="PF00431">
    <property type="entry name" value="CUB"/>
    <property type="match status" value="1"/>
</dbReference>
<evidence type="ECO:0000256" key="4">
    <source>
        <dbReference type="SAM" id="MobiDB-lite"/>
    </source>
</evidence>
<feature type="signal peptide" evidence="5">
    <location>
        <begin position="1"/>
        <end position="21"/>
    </location>
</feature>
<dbReference type="SMART" id="SM00042">
    <property type="entry name" value="CUB"/>
    <property type="match status" value="1"/>
</dbReference>
<evidence type="ECO:0000313" key="7">
    <source>
        <dbReference type="EnsemblMetazoa" id="BGLB024566-PA"/>
    </source>
</evidence>
<dbReference type="SUPFAM" id="SSF49854">
    <property type="entry name" value="Spermadhesin, CUB domain"/>
    <property type="match status" value="1"/>
</dbReference>
<keyword evidence="1" id="KW-0677">Repeat</keyword>
<evidence type="ECO:0000256" key="3">
    <source>
        <dbReference type="PROSITE-ProRule" id="PRU00059"/>
    </source>
</evidence>
<dbReference type="CDD" id="cd00041">
    <property type="entry name" value="CUB"/>
    <property type="match status" value="1"/>
</dbReference>
<evidence type="ECO:0000256" key="2">
    <source>
        <dbReference type="ARBA" id="ARBA00023157"/>
    </source>
</evidence>
<name>A0A2C9KX45_BIOGL</name>
<dbReference type="VEuPathDB" id="VectorBase:BGLAX_034341"/>
<comment type="caution">
    <text evidence="3">Lacks conserved residue(s) required for the propagation of feature annotation.</text>
</comment>
<dbReference type="KEGG" id="bgt:106056137"/>